<name>A0A150SQ97_SORCE</name>
<gene>
    <name evidence="1" type="ORF">BE17_16265</name>
</gene>
<accession>A0A150SQ97</accession>
<dbReference type="InterPro" id="IPR053191">
    <property type="entry name" value="DcsG_Biosynth_Enzyme"/>
</dbReference>
<dbReference type="EMBL" id="JEMB01000733">
    <property type="protein sequence ID" value="KYF94438.1"/>
    <property type="molecule type" value="Genomic_DNA"/>
</dbReference>
<sequence length="129" mass="14041">MKLLLAKPCIGESGVGVTLVERRQVAAIDGRFAHGVRKRPNPDDFRVNGRYRPLAPVSVVPEKEHVTAAEEVLRHVPGRPVYARIDGILRGGRFVLMEIEVIDPALYLDMIPASANALADAIVAAIRPS</sequence>
<dbReference type="SUPFAM" id="SSF56059">
    <property type="entry name" value="Glutathione synthetase ATP-binding domain-like"/>
    <property type="match status" value="1"/>
</dbReference>
<reference evidence="1 2" key="1">
    <citation type="submission" date="2014-02" db="EMBL/GenBank/DDBJ databases">
        <title>The small core and large imbalanced accessory genome model reveals a collaborative survival strategy of Sorangium cellulosum strains in nature.</title>
        <authorList>
            <person name="Han K."/>
            <person name="Peng R."/>
            <person name="Blom J."/>
            <person name="Li Y.-Z."/>
        </authorList>
    </citation>
    <scope>NUCLEOTIDE SEQUENCE [LARGE SCALE GENOMIC DNA]</scope>
    <source>
        <strain evidence="1 2">So0011-07</strain>
    </source>
</reference>
<organism evidence="1 2">
    <name type="scientific">Sorangium cellulosum</name>
    <name type="common">Polyangium cellulosum</name>
    <dbReference type="NCBI Taxonomy" id="56"/>
    <lineage>
        <taxon>Bacteria</taxon>
        <taxon>Pseudomonadati</taxon>
        <taxon>Myxococcota</taxon>
        <taxon>Polyangia</taxon>
        <taxon>Polyangiales</taxon>
        <taxon>Polyangiaceae</taxon>
        <taxon>Sorangium</taxon>
    </lineage>
</organism>
<dbReference type="PANTHER" id="PTHR39217">
    <property type="match status" value="1"/>
</dbReference>
<dbReference type="AlphaFoldDB" id="A0A150SQ97"/>
<dbReference type="PANTHER" id="PTHR39217:SF1">
    <property type="entry name" value="GLUTATHIONE SYNTHETASE"/>
    <property type="match status" value="1"/>
</dbReference>
<comment type="caution">
    <text evidence="1">The sequence shown here is derived from an EMBL/GenBank/DDBJ whole genome shotgun (WGS) entry which is preliminary data.</text>
</comment>
<evidence type="ECO:0008006" key="3">
    <source>
        <dbReference type="Google" id="ProtNLM"/>
    </source>
</evidence>
<dbReference type="Proteomes" id="UP000075635">
    <property type="component" value="Unassembled WGS sequence"/>
</dbReference>
<proteinExistence type="predicted"/>
<evidence type="ECO:0000313" key="1">
    <source>
        <dbReference type="EMBL" id="KYF94438.1"/>
    </source>
</evidence>
<evidence type="ECO:0000313" key="2">
    <source>
        <dbReference type="Proteomes" id="UP000075635"/>
    </source>
</evidence>
<protein>
    <recommendedName>
        <fullName evidence="3">Prokaryotic glutathione synthetase ATP-binding domain-containing protein</fullName>
    </recommendedName>
</protein>